<dbReference type="Pfam" id="PF03544">
    <property type="entry name" value="TonB_C"/>
    <property type="match status" value="1"/>
</dbReference>
<feature type="compositionally biased region" description="Pro residues" evidence="1">
    <location>
        <begin position="370"/>
        <end position="380"/>
    </location>
</feature>
<dbReference type="SUPFAM" id="SSF74653">
    <property type="entry name" value="TolA/TonB C-terminal domain"/>
    <property type="match status" value="1"/>
</dbReference>
<feature type="non-terminal residue" evidence="3">
    <location>
        <position position="1"/>
    </location>
</feature>
<name>A0AAE3GU66_9CYAN</name>
<comment type="caution">
    <text evidence="3">The sequence shown here is derived from an EMBL/GenBank/DDBJ whole genome shotgun (WGS) entry which is preliminary data.</text>
</comment>
<evidence type="ECO:0000256" key="1">
    <source>
        <dbReference type="SAM" id="MobiDB-lite"/>
    </source>
</evidence>
<sequence length="501" mass="53017">PIPHSPFMSYITLITTLIEKLNQPTAIAVMASAGIHAALGLTLPHTSVFSSGKSQLPQPVQLLSLTPEDQSRIPEFVVSPAPPTIYEQTPIQSAFPPLDRLPTPKIPAKVSAKVPQTPVKKQSPAKFQIGKKLPKSNLKTNPGTLKNPVLNKPYNIANVNGIGIVNPPKNNIRIPVTPRPYGIPVLDSRPKVKDLFNFDDQDILPTPPITNPTLTVPPGKDPKQVIISRSQQIRDLSSTIAISSSNRTDGEGKINLHNFLSLYDKKQADGTITIPGNYPKEACAKAPKGSTFIGIEVGADGKPTSEKLVTKSSGDPILDRQAEQDVLSHGFNNQTGKLQIYLVSVTFDYNENICQAINSTTPPVANPTKPEVPTPTPSPSPTGNKPEVSIPTPSPSPTGNKPEVPTTTPSPSPTGNKPEVPTTIPSPEATGNKPGDSTTTPSPSPTGNKPEVPTTIPSPEATGNKPGDSTPTPSPQPTRIKPADPVPTISPQPQASQSTVP</sequence>
<protein>
    <submittedName>
        <fullName evidence="3">Energy transducer TonB</fullName>
    </submittedName>
</protein>
<evidence type="ECO:0000313" key="3">
    <source>
        <dbReference type="EMBL" id="MCP2729953.1"/>
    </source>
</evidence>
<feature type="domain" description="TonB C-terminal" evidence="2">
    <location>
        <begin position="277"/>
        <end position="347"/>
    </location>
</feature>
<proteinExistence type="predicted"/>
<dbReference type="RefSeq" id="WP_254012725.1">
    <property type="nucleotide sequence ID" value="NZ_JAMZMM010000156.1"/>
</dbReference>
<dbReference type="Gene3D" id="3.30.1150.10">
    <property type="match status" value="1"/>
</dbReference>
<gene>
    <name evidence="3" type="ORF">NJ959_16080</name>
</gene>
<dbReference type="AlphaFoldDB" id="A0AAE3GU66"/>
<dbReference type="Proteomes" id="UP001204953">
    <property type="component" value="Unassembled WGS sequence"/>
</dbReference>
<feature type="compositionally biased region" description="Polar residues" evidence="1">
    <location>
        <begin position="491"/>
        <end position="501"/>
    </location>
</feature>
<dbReference type="PRINTS" id="PR01217">
    <property type="entry name" value="PRICHEXTENSN"/>
</dbReference>
<keyword evidence="4" id="KW-1185">Reference proteome</keyword>
<reference evidence="3" key="1">
    <citation type="submission" date="2022-06" db="EMBL/GenBank/DDBJ databases">
        <title>New cyanobacteria of genus Symplocastrum in benthos of Lake Baikal.</title>
        <authorList>
            <person name="Sorokovikova E."/>
            <person name="Tikhonova I."/>
            <person name="Krasnopeev A."/>
            <person name="Evseev P."/>
            <person name="Gladkikh A."/>
            <person name="Belykh O."/>
        </authorList>
    </citation>
    <scope>NUCLEOTIDE SEQUENCE</scope>
    <source>
        <strain evidence="3">BBK-W-15</strain>
    </source>
</reference>
<evidence type="ECO:0000259" key="2">
    <source>
        <dbReference type="Pfam" id="PF03544"/>
    </source>
</evidence>
<dbReference type="InterPro" id="IPR037682">
    <property type="entry name" value="TonB_C"/>
</dbReference>
<organism evidence="3 4">
    <name type="scientific">Limnofasciculus baicalensis BBK-W-15</name>
    <dbReference type="NCBI Taxonomy" id="2699891"/>
    <lineage>
        <taxon>Bacteria</taxon>
        <taxon>Bacillati</taxon>
        <taxon>Cyanobacteriota</taxon>
        <taxon>Cyanophyceae</taxon>
        <taxon>Coleofasciculales</taxon>
        <taxon>Coleofasciculaceae</taxon>
        <taxon>Limnofasciculus</taxon>
        <taxon>Limnofasciculus baicalensis</taxon>
    </lineage>
</organism>
<dbReference type="EMBL" id="JAMZMM010000156">
    <property type="protein sequence ID" value="MCP2729953.1"/>
    <property type="molecule type" value="Genomic_DNA"/>
</dbReference>
<dbReference type="GO" id="GO:0055085">
    <property type="term" value="P:transmembrane transport"/>
    <property type="evidence" value="ECO:0007669"/>
    <property type="project" value="InterPro"/>
</dbReference>
<feature type="region of interest" description="Disordered" evidence="1">
    <location>
        <begin position="360"/>
        <end position="501"/>
    </location>
</feature>
<accession>A0AAE3GU66</accession>
<evidence type="ECO:0000313" key="4">
    <source>
        <dbReference type="Proteomes" id="UP001204953"/>
    </source>
</evidence>